<sequence length="242" mass="26080">MTSITSTQTTITTTITTTNTNPSTSSIEAESKFLSRSQHLRHARLILATLTFLISIPTIVCEAIALHHYRQTSPYTRIWLYLWPLNLDLRPTIALLACGCVIALQNLVYLGAAVVPSPHPHIRRLNLLAAITATSGFIAAVVGVVFIIYHPGARTISGFSGTETLHEWTCKWEEIRDENGTSGSGNGNGTVAVAANATAPVGFKRDCEVTTAAFGLLNVLLGLEIIMGGVVGLGWWVERRVG</sequence>
<evidence type="ECO:0000256" key="1">
    <source>
        <dbReference type="SAM" id="Phobius"/>
    </source>
</evidence>
<dbReference type="AlphaFoldDB" id="A0A319ETA1"/>
<keyword evidence="1" id="KW-0812">Transmembrane</keyword>
<gene>
    <name evidence="2" type="ORF">BO78DRAFT_342189</name>
</gene>
<evidence type="ECO:0008006" key="4">
    <source>
        <dbReference type="Google" id="ProtNLM"/>
    </source>
</evidence>
<dbReference type="Proteomes" id="UP000248423">
    <property type="component" value="Unassembled WGS sequence"/>
</dbReference>
<evidence type="ECO:0000313" key="2">
    <source>
        <dbReference type="EMBL" id="PYI07174.1"/>
    </source>
</evidence>
<dbReference type="EMBL" id="KZ826344">
    <property type="protein sequence ID" value="PYI07174.1"/>
    <property type="molecule type" value="Genomic_DNA"/>
</dbReference>
<keyword evidence="1" id="KW-1133">Transmembrane helix</keyword>
<organism evidence="2 3">
    <name type="scientific">Aspergillus sclerotiicarbonarius (strain CBS 121057 / IBT 28362)</name>
    <dbReference type="NCBI Taxonomy" id="1448318"/>
    <lineage>
        <taxon>Eukaryota</taxon>
        <taxon>Fungi</taxon>
        <taxon>Dikarya</taxon>
        <taxon>Ascomycota</taxon>
        <taxon>Pezizomycotina</taxon>
        <taxon>Eurotiomycetes</taxon>
        <taxon>Eurotiomycetidae</taxon>
        <taxon>Eurotiales</taxon>
        <taxon>Aspergillaceae</taxon>
        <taxon>Aspergillus</taxon>
        <taxon>Aspergillus subgen. Circumdati</taxon>
    </lineage>
</organism>
<accession>A0A319ETA1</accession>
<feature type="non-terminal residue" evidence="2">
    <location>
        <position position="242"/>
    </location>
</feature>
<feature type="transmembrane region" description="Helical" evidence="1">
    <location>
        <begin position="127"/>
        <end position="149"/>
    </location>
</feature>
<keyword evidence="3" id="KW-1185">Reference proteome</keyword>
<name>A0A319ETA1_ASPSB</name>
<feature type="transmembrane region" description="Helical" evidence="1">
    <location>
        <begin position="45"/>
        <end position="69"/>
    </location>
</feature>
<reference evidence="2 3" key="1">
    <citation type="submission" date="2018-02" db="EMBL/GenBank/DDBJ databases">
        <title>The genomes of Aspergillus section Nigri reveals drivers in fungal speciation.</title>
        <authorList>
            <consortium name="DOE Joint Genome Institute"/>
            <person name="Vesth T.C."/>
            <person name="Nybo J."/>
            <person name="Theobald S."/>
            <person name="Brandl J."/>
            <person name="Frisvad J.C."/>
            <person name="Nielsen K.F."/>
            <person name="Lyhne E.K."/>
            <person name="Kogle M.E."/>
            <person name="Kuo A."/>
            <person name="Riley R."/>
            <person name="Clum A."/>
            <person name="Nolan M."/>
            <person name="Lipzen A."/>
            <person name="Salamov A."/>
            <person name="Henrissat B."/>
            <person name="Wiebenga A."/>
            <person name="De vries R.P."/>
            <person name="Grigoriev I.V."/>
            <person name="Mortensen U.H."/>
            <person name="Andersen M.R."/>
            <person name="Baker S.E."/>
        </authorList>
    </citation>
    <scope>NUCLEOTIDE SEQUENCE [LARGE SCALE GENOMIC DNA]</scope>
    <source>
        <strain evidence="2 3">CBS 121057</strain>
    </source>
</reference>
<evidence type="ECO:0000313" key="3">
    <source>
        <dbReference type="Proteomes" id="UP000248423"/>
    </source>
</evidence>
<dbReference type="VEuPathDB" id="FungiDB:BO78DRAFT_342189"/>
<keyword evidence="1" id="KW-0472">Membrane</keyword>
<dbReference type="OrthoDB" id="3890746at2759"/>
<feature type="transmembrane region" description="Helical" evidence="1">
    <location>
        <begin position="212"/>
        <end position="237"/>
    </location>
</feature>
<feature type="transmembrane region" description="Helical" evidence="1">
    <location>
        <begin position="89"/>
        <end position="115"/>
    </location>
</feature>
<protein>
    <recommendedName>
        <fullName evidence="4">MARVEL domain-containing protein</fullName>
    </recommendedName>
</protein>
<proteinExistence type="predicted"/>